<sequence>MISNLFGTLMIGFALTSTLFFIVAIALEMPEYYAGGLFLILCALIFTGLWFMSLVMTHEDQK</sequence>
<evidence type="ECO:0000256" key="1">
    <source>
        <dbReference type="SAM" id="Phobius"/>
    </source>
</evidence>
<accession>A0A514K4M1</accession>
<protein>
    <submittedName>
        <fullName evidence="2">Uncharacterized protein</fullName>
    </submittedName>
</protein>
<keyword evidence="1" id="KW-1133">Transmembrane helix</keyword>
<reference evidence="2" key="1">
    <citation type="submission" date="2019-02" db="EMBL/GenBank/DDBJ databases">
        <title>Spindle-shaped viruses infect a marine ammonia-oxidizing thaumarchaeon.</title>
        <authorList>
            <person name="Kim J.-G."/>
            <person name="Kim S.-J."/>
            <person name="Rhee S.-K."/>
        </authorList>
    </citation>
    <scope>NUCLEOTIDE SEQUENCE [LARGE SCALE GENOMIC DNA]</scope>
    <source>
        <strain evidence="2">NSV6</strain>
    </source>
</reference>
<keyword evidence="1" id="KW-0472">Membrane</keyword>
<name>A0A514K4M1_9VIRU</name>
<proteinExistence type="predicted"/>
<organism evidence="2">
    <name type="scientific">Nitrosopumilus spindle-shaped virus</name>
    <dbReference type="NCBI Taxonomy" id="2508184"/>
    <lineage>
        <taxon>Viruses</taxon>
        <taxon>Viruses incertae sedis</taxon>
        <taxon>Thaspiviridae</taxon>
        <taxon>Nitmarvirus</taxon>
        <taxon>Nitmarvirus maris</taxon>
        <taxon>Nitmarvirus NSV1</taxon>
    </lineage>
</organism>
<feature type="transmembrane region" description="Helical" evidence="1">
    <location>
        <begin position="33"/>
        <end position="56"/>
    </location>
</feature>
<feature type="transmembrane region" description="Helical" evidence="1">
    <location>
        <begin position="7"/>
        <end position="27"/>
    </location>
</feature>
<dbReference type="EMBL" id="MK570058">
    <property type="protein sequence ID" value="QDI74102.1"/>
    <property type="molecule type" value="Genomic_DNA"/>
</dbReference>
<evidence type="ECO:0000313" key="2">
    <source>
        <dbReference type="EMBL" id="QDI74102.1"/>
    </source>
</evidence>
<keyword evidence="1" id="KW-0812">Transmembrane</keyword>